<keyword evidence="9" id="KW-1185">Reference proteome</keyword>
<dbReference type="Proteomes" id="UP000193642">
    <property type="component" value="Unassembled WGS sequence"/>
</dbReference>
<keyword evidence="4" id="KW-0496">Mitochondrion</keyword>
<dbReference type="InterPro" id="IPR029209">
    <property type="entry name" value="DML1/Misato_tubulin"/>
</dbReference>
<name>A0A1Y2CYA8_9FUNG</name>
<dbReference type="InterPro" id="IPR036525">
    <property type="entry name" value="Tubulin/FtsZ_GTPase_sf"/>
</dbReference>
<dbReference type="AlphaFoldDB" id="A0A1Y2CYA8"/>
<dbReference type="GO" id="GO:0005739">
    <property type="term" value="C:mitochondrion"/>
    <property type="evidence" value="ECO:0007669"/>
    <property type="project" value="UniProtKB-SubCell"/>
</dbReference>
<evidence type="ECO:0000313" key="9">
    <source>
        <dbReference type="Proteomes" id="UP000193642"/>
    </source>
</evidence>
<dbReference type="OrthoDB" id="271881at2759"/>
<organism evidence="8 9">
    <name type="scientific">Rhizoclosmatium globosum</name>
    <dbReference type="NCBI Taxonomy" id="329046"/>
    <lineage>
        <taxon>Eukaryota</taxon>
        <taxon>Fungi</taxon>
        <taxon>Fungi incertae sedis</taxon>
        <taxon>Chytridiomycota</taxon>
        <taxon>Chytridiomycota incertae sedis</taxon>
        <taxon>Chytridiomycetes</taxon>
        <taxon>Chytridiales</taxon>
        <taxon>Chytriomycetaceae</taxon>
        <taxon>Rhizoclosmatium</taxon>
    </lineage>
</organism>
<comment type="caution">
    <text evidence="8">The sequence shown here is derived from an EMBL/GenBank/DDBJ whole genome shotgun (WGS) entry which is preliminary data.</text>
</comment>
<evidence type="ECO:0000256" key="4">
    <source>
        <dbReference type="ARBA" id="ARBA00023128"/>
    </source>
</evidence>
<dbReference type="PANTHER" id="PTHR13391:SF0">
    <property type="entry name" value="PROTEIN MISATO HOMOLOG 1"/>
    <property type="match status" value="1"/>
</dbReference>
<sequence length="523" mass="57553">MNRTREVITLQLGHTASFVGTHLWNALDIADPDTVDTNVLIRSGIDPERGTATYAPRLVIVDLKGSLGTLKKINQLYEDSDTQADVSWNGKVDVRKQDPLPKNEYLNYLDTDPDQEDDEDDDKPQQTQQQHSQPNPKQFSKVLDSAVSVWSDYNSMFYHPRTVVEIPSYSHDDSISPFAIYNQGSDLWTSNHDLQDDILENRIRFFLEECDSPQGIQVLADVGDAFSGFTARCLESLREDVGKLCITVYGVSDGDDGVVDSVRGINESLAMAQISEFASLYVPVRKPTGLYRNSNLGGFGVKSSLQSRYHWTACLAASIDSLTLPMRLAKGPTSMSALISPLTQAGVLGMLASSVPFPFNDANSSKELFAKEVNMGDHVDWVRDDTFGLPYDVIESCIGQVSVLRGVQGLNSTELKASFNDFLSRSPTPIGCNTSYTSESGFPISLAFPDIFNPSTPASAIPLYSRLRASSRLAGLVGERVKALEQIPGKVLRMMGEQDVSKEFLASNVDLLGSLRDTYDQEN</sequence>
<dbReference type="SUPFAM" id="SSF52490">
    <property type="entry name" value="Tubulin nucleotide-binding domain-like"/>
    <property type="match status" value="1"/>
</dbReference>
<dbReference type="STRING" id="329046.A0A1Y2CYA8"/>
<comment type="similarity">
    <text evidence="3">Belongs to the misato family.</text>
</comment>
<evidence type="ECO:0000256" key="3">
    <source>
        <dbReference type="ARBA" id="ARBA00008507"/>
    </source>
</evidence>
<evidence type="ECO:0000256" key="2">
    <source>
        <dbReference type="ARBA" id="ARBA00004173"/>
    </source>
</evidence>
<accession>A0A1Y2CYA8</accession>
<gene>
    <name evidence="8" type="ORF">BCR33DRAFT_780149</name>
</gene>
<evidence type="ECO:0000259" key="6">
    <source>
        <dbReference type="Pfam" id="PF10644"/>
    </source>
</evidence>
<dbReference type="GO" id="GO:0007005">
    <property type="term" value="P:mitochondrion organization"/>
    <property type="evidence" value="ECO:0007669"/>
    <property type="project" value="InterPro"/>
</dbReference>
<comment type="function">
    <text evidence="1">Involved in the partitioning of the mitochondrial organelle and mitochondrial DNA (mtDNA) inheritance.</text>
</comment>
<reference evidence="8 9" key="1">
    <citation type="submission" date="2016-07" db="EMBL/GenBank/DDBJ databases">
        <title>Pervasive Adenine N6-methylation of Active Genes in Fungi.</title>
        <authorList>
            <consortium name="DOE Joint Genome Institute"/>
            <person name="Mondo S.J."/>
            <person name="Dannebaum R.O."/>
            <person name="Kuo R.C."/>
            <person name="Labutti K."/>
            <person name="Haridas S."/>
            <person name="Kuo A."/>
            <person name="Salamov A."/>
            <person name="Ahrendt S.R."/>
            <person name="Lipzen A."/>
            <person name="Sullivan W."/>
            <person name="Andreopoulos W.B."/>
            <person name="Clum A."/>
            <person name="Lindquist E."/>
            <person name="Daum C."/>
            <person name="Ramamoorthy G.K."/>
            <person name="Gryganskyi A."/>
            <person name="Culley D."/>
            <person name="Magnuson J.K."/>
            <person name="James T.Y."/>
            <person name="O'Malley M.A."/>
            <person name="Stajich J.E."/>
            <person name="Spatafora J.W."/>
            <person name="Visel A."/>
            <person name="Grigoriev I.V."/>
        </authorList>
    </citation>
    <scope>NUCLEOTIDE SEQUENCE [LARGE SCALE GENOMIC DNA]</scope>
    <source>
        <strain evidence="8 9">JEL800</strain>
    </source>
</reference>
<dbReference type="InterPro" id="IPR049942">
    <property type="entry name" value="DML1/Misato"/>
</dbReference>
<feature type="domain" description="DML1/Misato tubulin" evidence="7">
    <location>
        <begin position="144"/>
        <end position="328"/>
    </location>
</feature>
<evidence type="ECO:0000256" key="1">
    <source>
        <dbReference type="ARBA" id="ARBA00003757"/>
    </source>
</evidence>
<feature type="compositionally biased region" description="Acidic residues" evidence="5">
    <location>
        <begin position="111"/>
        <end position="122"/>
    </location>
</feature>
<protein>
    <submittedName>
        <fullName evidence="8">Tubulin nucleotide-binding domain-like protein</fullName>
    </submittedName>
</protein>
<proteinExistence type="inferred from homology"/>
<evidence type="ECO:0000256" key="5">
    <source>
        <dbReference type="SAM" id="MobiDB-lite"/>
    </source>
</evidence>
<evidence type="ECO:0000313" key="8">
    <source>
        <dbReference type="EMBL" id="ORY51998.1"/>
    </source>
</evidence>
<dbReference type="Pfam" id="PF10644">
    <property type="entry name" value="Misat_Tub_SegII"/>
    <property type="match status" value="1"/>
</dbReference>
<dbReference type="EMBL" id="MCGO01000004">
    <property type="protein sequence ID" value="ORY51998.1"/>
    <property type="molecule type" value="Genomic_DNA"/>
</dbReference>
<comment type="subcellular location">
    <subcellularLocation>
        <location evidence="2">Mitochondrion</location>
    </subcellularLocation>
</comment>
<feature type="compositionally biased region" description="Low complexity" evidence="5">
    <location>
        <begin position="125"/>
        <end position="138"/>
    </location>
</feature>
<feature type="region of interest" description="Disordered" evidence="5">
    <location>
        <begin position="102"/>
        <end position="140"/>
    </location>
</feature>
<dbReference type="Pfam" id="PF14881">
    <property type="entry name" value="Tubulin_3"/>
    <property type="match status" value="1"/>
</dbReference>
<feature type="domain" description="Misato Segment II tubulin-like" evidence="6">
    <location>
        <begin position="5"/>
        <end position="110"/>
    </location>
</feature>
<dbReference type="InterPro" id="IPR019605">
    <property type="entry name" value="Misato_II_tubulin-like"/>
</dbReference>
<evidence type="ECO:0000259" key="7">
    <source>
        <dbReference type="Pfam" id="PF14881"/>
    </source>
</evidence>
<dbReference type="Gene3D" id="3.40.50.1440">
    <property type="entry name" value="Tubulin/FtsZ, GTPase domain"/>
    <property type="match status" value="1"/>
</dbReference>
<dbReference type="PANTHER" id="PTHR13391">
    <property type="entry name" value="MITOCHONDRIAL DISTRIBUTION REGULATOR MISATO"/>
    <property type="match status" value="1"/>
</dbReference>